<dbReference type="Pfam" id="PF03358">
    <property type="entry name" value="FMN_red"/>
    <property type="match status" value="1"/>
</dbReference>
<dbReference type="PANTHER" id="PTHR43590:SF1">
    <property type="entry name" value="ARSENIC RESISTANCE PROTEIN ARSH (AFU_ORTHOLOGUE AFUA_5G15030)"/>
    <property type="match status" value="1"/>
</dbReference>
<dbReference type="EMBL" id="MN956836">
    <property type="protein sequence ID" value="QTX14253.1"/>
    <property type="molecule type" value="Genomic_DNA"/>
</dbReference>
<dbReference type="GO" id="GO:0016655">
    <property type="term" value="F:oxidoreductase activity, acting on NAD(P)H, quinone or similar compound as acceptor"/>
    <property type="evidence" value="ECO:0007669"/>
    <property type="project" value="TreeGrafter"/>
</dbReference>
<keyword evidence="4" id="KW-0614">Plasmid</keyword>
<dbReference type="InterPro" id="IPR029039">
    <property type="entry name" value="Flavoprotein-like_sf"/>
</dbReference>
<keyword evidence="1" id="KW-0285">Flavoprotein</keyword>
<protein>
    <submittedName>
        <fullName evidence="4">Arsenic resistance protein ArsH</fullName>
    </submittedName>
</protein>
<dbReference type="SUPFAM" id="SSF52218">
    <property type="entry name" value="Flavoproteins"/>
    <property type="match status" value="1"/>
</dbReference>
<evidence type="ECO:0000256" key="2">
    <source>
        <dbReference type="SAM" id="MobiDB-lite"/>
    </source>
</evidence>
<geneLocation type="plasmid" evidence="4">
    <name>p17-15-vir-like</name>
</geneLocation>
<dbReference type="InterPro" id="IPR005025">
    <property type="entry name" value="FMN_Rdtase-like_dom"/>
</dbReference>
<evidence type="ECO:0000313" key="4">
    <source>
        <dbReference type="EMBL" id="QTX14253.1"/>
    </source>
</evidence>
<feature type="domain" description="NADPH-dependent FMN reductase-like" evidence="3">
    <location>
        <begin position="2"/>
        <end position="91"/>
    </location>
</feature>
<reference evidence="4" key="1">
    <citation type="submission" date="2020-01" db="EMBL/GenBank/DDBJ databases">
        <authorList>
            <person name="Qin S."/>
        </authorList>
    </citation>
    <scope>NUCLEOTIDE SEQUENCE</scope>
    <source>
        <strain evidence="4">CVir17-16-YZ6g</strain>
        <plasmid evidence="4">p17-15-vir-like</plasmid>
    </source>
</reference>
<evidence type="ECO:0000259" key="3">
    <source>
        <dbReference type="Pfam" id="PF03358"/>
    </source>
</evidence>
<organism evidence="4">
    <name type="scientific">Klebsiella pneumoniae</name>
    <dbReference type="NCBI Taxonomy" id="573"/>
    <lineage>
        <taxon>Bacteria</taxon>
        <taxon>Pseudomonadati</taxon>
        <taxon>Pseudomonadota</taxon>
        <taxon>Gammaproteobacteria</taxon>
        <taxon>Enterobacterales</taxon>
        <taxon>Enterobacteriaceae</taxon>
        <taxon>Klebsiella/Raoultella group</taxon>
        <taxon>Klebsiella</taxon>
        <taxon>Klebsiella pneumoniae complex</taxon>
    </lineage>
</organism>
<accession>A0A8B0SPT0</accession>
<proteinExistence type="predicted"/>
<dbReference type="InterPro" id="IPR014063">
    <property type="entry name" value="Arsenate-R_ArsH"/>
</dbReference>
<sequence>MLYGSVRERSYSRLATEEAARLLTAMGADVRIFNPSGLPLPDDAADTHPVVMELREMVRWSEGMVWCSPERHGAMTGIMKAQIDWIPLSEGAVRPSQGKKPRPSCRSAEAPSLSMR</sequence>
<dbReference type="Gene3D" id="3.40.50.360">
    <property type="match status" value="1"/>
</dbReference>
<keyword evidence="1" id="KW-0288">FMN</keyword>
<name>A0A8B0SPT0_KLEPN</name>
<dbReference type="AlphaFoldDB" id="A0A8B0SPT0"/>
<dbReference type="PANTHER" id="PTHR43590">
    <property type="entry name" value="ARSENIC RESISTANCE PROTEIN ARSH (AFU_ORTHOLOGUE AFUA_5G15030)"/>
    <property type="match status" value="1"/>
</dbReference>
<evidence type="ECO:0000256" key="1">
    <source>
        <dbReference type="ARBA" id="ARBA00022643"/>
    </source>
</evidence>
<feature type="region of interest" description="Disordered" evidence="2">
    <location>
        <begin position="90"/>
        <end position="116"/>
    </location>
</feature>